<keyword evidence="5 7" id="KW-1133">Transmembrane helix</keyword>
<dbReference type="PROSITE" id="PS00217">
    <property type="entry name" value="SUGAR_TRANSPORT_2"/>
    <property type="match status" value="1"/>
</dbReference>
<dbReference type="Pfam" id="PF00083">
    <property type="entry name" value="Sugar_tr"/>
    <property type="match status" value="1"/>
</dbReference>
<evidence type="ECO:0000256" key="1">
    <source>
        <dbReference type="ARBA" id="ARBA00004141"/>
    </source>
</evidence>
<feature type="transmembrane region" description="Helical" evidence="7">
    <location>
        <begin position="134"/>
        <end position="157"/>
    </location>
</feature>
<evidence type="ECO:0000313" key="10">
    <source>
        <dbReference type="Proteomes" id="UP000053029"/>
    </source>
</evidence>
<dbReference type="Gene3D" id="1.20.1250.20">
    <property type="entry name" value="MFS general substrate transporter like domains"/>
    <property type="match status" value="1"/>
</dbReference>
<dbReference type="InterPro" id="IPR050360">
    <property type="entry name" value="MFS_Sugar_Transporters"/>
</dbReference>
<dbReference type="PROSITE" id="PS50850">
    <property type="entry name" value="MFS"/>
    <property type="match status" value="1"/>
</dbReference>
<dbReference type="PANTHER" id="PTHR48022">
    <property type="entry name" value="PLASTIDIC GLUCOSE TRANSPORTER 4"/>
    <property type="match status" value="1"/>
</dbReference>
<evidence type="ECO:0000256" key="4">
    <source>
        <dbReference type="ARBA" id="ARBA00022692"/>
    </source>
</evidence>
<feature type="transmembrane region" description="Helical" evidence="7">
    <location>
        <begin position="101"/>
        <end position="122"/>
    </location>
</feature>
<keyword evidence="4 7" id="KW-0812">Transmembrane</keyword>
<dbReference type="Proteomes" id="UP000053029">
    <property type="component" value="Unassembled WGS sequence"/>
</dbReference>
<keyword evidence="10" id="KW-1185">Reference proteome</keyword>
<feature type="transmembrane region" description="Helical" evidence="7">
    <location>
        <begin position="255"/>
        <end position="276"/>
    </location>
</feature>
<dbReference type="VEuPathDB" id="FungiDB:Z517_08171"/>
<feature type="transmembrane region" description="Helical" evidence="7">
    <location>
        <begin position="38"/>
        <end position="63"/>
    </location>
</feature>
<sequence length="508" mass="56137">MNKFQILCLMYITFGGAFYGYDFGIISCVLGYSEFISYYGFTPTTIGAFNSAYYAACAVGTAMNGYLPNRYGRLWTIRIGCLISFVGIILQTAAVNFAMLLIGRIIGGIATGIIFGICPVYASEISPPQMRGRAGALFALNISLANCLTVWIGLGLYFIPGNAAFRILFGFQLLPGLCMLAGSPWMPESPRWLALTDRYEDCLAVLKRIHGNEKDDSDSFFAREFHQIRAQIELEKRDKIGVKDIVMKPSYRRRVVLIMAFYFFQQATGILPQAVYQVQIYTLLKTTPVMSLVLVGVWGSVSTFAVLSLGFWFDKIGRRNALFLSYTIMIPASIIIVGLWAAFEHGGQSNLGLAKGINVGIFLTVFGYAAVMNTFGTTYASEIMPTKIRATGVAAGYIVFNAMGVLMTQTAPLAIAAMTWKYFIIWLVLDCLYVVIVYFYYPETKNKTLEDIAGVFGDKVAESWEETKHFVEEDNGVVQSLSLSDEKVSNPQVVASPLHVETVTRSAA</sequence>
<dbReference type="AlphaFoldDB" id="A0A0D2DKY2"/>
<gene>
    <name evidence="9" type="ORF">Z517_08171</name>
</gene>
<dbReference type="InterPro" id="IPR005829">
    <property type="entry name" value="Sugar_transporter_CS"/>
</dbReference>
<evidence type="ECO:0000256" key="3">
    <source>
        <dbReference type="ARBA" id="ARBA00022448"/>
    </source>
</evidence>
<dbReference type="GeneID" id="25307661"/>
<accession>A0A0D2DKY2</accession>
<feature type="transmembrane region" description="Helical" evidence="7">
    <location>
        <begin position="75"/>
        <end position="95"/>
    </location>
</feature>
<feature type="transmembrane region" description="Helical" evidence="7">
    <location>
        <begin position="288"/>
        <end position="311"/>
    </location>
</feature>
<dbReference type="InterPro" id="IPR020846">
    <property type="entry name" value="MFS_dom"/>
</dbReference>
<dbReference type="PRINTS" id="PR00171">
    <property type="entry name" value="SUGRTRNSPORT"/>
</dbReference>
<evidence type="ECO:0000259" key="8">
    <source>
        <dbReference type="PROSITE" id="PS50850"/>
    </source>
</evidence>
<keyword evidence="6 7" id="KW-0472">Membrane</keyword>
<feature type="transmembrane region" description="Helical" evidence="7">
    <location>
        <begin position="163"/>
        <end position="182"/>
    </location>
</feature>
<dbReference type="HOGENOM" id="CLU_001265_30_13_1"/>
<comment type="subcellular location">
    <subcellularLocation>
        <location evidence="1">Membrane</location>
        <topology evidence="1">Multi-pass membrane protein</topology>
    </subcellularLocation>
</comment>
<protein>
    <recommendedName>
        <fullName evidence="8">Major facilitator superfamily (MFS) profile domain-containing protein</fullName>
    </recommendedName>
</protein>
<evidence type="ECO:0000256" key="6">
    <source>
        <dbReference type="ARBA" id="ARBA00023136"/>
    </source>
</evidence>
<dbReference type="SUPFAM" id="SSF103473">
    <property type="entry name" value="MFS general substrate transporter"/>
    <property type="match status" value="1"/>
</dbReference>
<evidence type="ECO:0000256" key="7">
    <source>
        <dbReference type="SAM" id="Phobius"/>
    </source>
</evidence>
<dbReference type="GO" id="GO:0016020">
    <property type="term" value="C:membrane"/>
    <property type="evidence" value="ECO:0007669"/>
    <property type="project" value="UniProtKB-SubCell"/>
</dbReference>
<proteinExistence type="inferred from homology"/>
<keyword evidence="3" id="KW-0813">Transport</keyword>
<dbReference type="RefSeq" id="XP_013282144.1">
    <property type="nucleotide sequence ID" value="XM_013426690.1"/>
</dbReference>
<dbReference type="InterPro" id="IPR005828">
    <property type="entry name" value="MFS_sugar_transport-like"/>
</dbReference>
<dbReference type="OrthoDB" id="6133115at2759"/>
<feature type="transmembrane region" description="Helical" evidence="7">
    <location>
        <begin position="420"/>
        <end position="441"/>
    </location>
</feature>
<feature type="domain" description="Major facilitator superfamily (MFS) profile" evidence="8">
    <location>
        <begin position="8"/>
        <end position="445"/>
    </location>
</feature>
<evidence type="ECO:0000256" key="2">
    <source>
        <dbReference type="ARBA" id="ARBA00010992"/>
    </source>
</evidence>
<name>A0A0D2DKY2_9EURO</name>
<dbReference type="GO" id="GO:0005351">
    <property type="term" value="F:carbohydrate:proton symporter activity"/>
    <property type="evidence" value="ECO:0007669"/>
    <property type="project" value="TreeGrafter"/>
</dbReference>
<evidence type="ECO:0000313" key="9">
    <source>
        <dbReference type="EMBL" id="KIW78336.1"/>
    </source>
</evidence>
<dbReference type="InterPro" id="IPR003663">
    <property type="entry name" value="Sugar/inositol_transpt"/>
</dbReference>
<comment type="similarity">
    <text evidence="2">Belongs to the major facilitator superfamily. Sugar transporter (TC 2.A.1.1) family.</text>
</comment>
<dbReference type="EMBL" id="KN846973">
    <property type="protein sequence ID" value="KIW78336.1"/>
    <property type="molecule type" value="Genomic_DNA"/>
</dbReference>
<evidence type="ECO:0000256" key="5">
    <source>
        <dbReference type="ARBA" id="ARBA00022989"/>
    </source>
</evidence>
<reference evidence="9 10" key="1">
    <citation type="submission" date="2015-01" db="EMBL/GenBank/DDBJ databases">
        <title>The Genome Sequence of Fonsecaea pedrosoi CBS 271.37.</title>
        <authorList>
            <consortium name="The Broad Institute Genomics Platform"/>
            <person name="Cuomo C."/>
            <person name="de Hoog S."/>
            <person name="Gorbushina A."/>
            <person name="Stielow B."/>
            <person name="Teixiera M."/>
            <person name="Abouelleil A."/>
            <person name="Chapman S.B."/>
            <person name="Priest M."/>
            <person name="Young S.K."/>
            <person name="Wortman J."/>
            <person name="Nusbaum C."/>
            <person name="Birren B."/>
        </authorList>
    </citation>
    <scope>NUCLEOTIDE SEQUENCE [LARGE SCALE GENOMIC DNA]</scope>
    <source>
        <strain evidence="9 10">CBS 271.37</strain>
    </source>
</reference>
<feature type="transmembrane region" description="Helical" evidence="7">
    <location>
        <begin position="388"/>
        <end position="408"/>
    </location>
</feature>
<feature type="transmembrane region" description="Helical" evidence="7">
    <location>
        <begin position="355"/>
        <end position="376"/>
    </location>
</feature>
<organism evidence="9 10">
    <name type="scientific">Fonsecaea pedrosoi CBS 271.37</name>
    <dbReference type="NCBI Taxonomy" id="1442368"/>
    <lineage>
        <taxon>Eukaryota</taxon>
        <taxon>Fungi</taxon>
        <taxon>Dikarya</taxon>
        <taxon>Ascomycota</taxon>
        <taxon>Pezizomycotina</taxon>
        <taxon>Eurotiomycetes</taxon>
        <taxon>Chaetothyriomycetidae</taxon>
        <taxon>Chaetothyriales</taxon>
        <taxon>Herpotrichiellaceae</taxon>
        <taxon>Fonsecaea</taxon>
    </lineage>
</organism>
<feature type="transmembrane region" description="Helical" evidence="7">
    <location>
        <begin position="7"/>
        <end position="32"/>
    </location>
</feature>
<feature type="transmembrane region" description="Helical" evidence="7">
    <location>
        <begin position="323"/>
        <end position="343"/>
    </location>
</feature>
<dbReference type="PANTHER" id="PTHR48022:SF2">
    <property type="entry name" value="PLASTIDIC GLUCOSE TRANSPORTER 4"/>
    <property type="match status" value="1"/>
</dbReference>
<dbReference type="InterPro" id="IPR036259">
    <property type="entry name" value="MFS_trans_sf"/>
</dbReference>